<evidence type="ECO:0000256" key="3">
    <source>
        <dbReference type="ARBA" id="ARBA00004922"/>
    </source>
</evidence>
<reference evidence="13 14" key="1">
    <citation type="submission" date="2011-02" db="EMBL/GenBank/DDBJ databases">
        <title>The Genome Sequence of Sphaeroforma arctica JP610.</title>
        <authorList>
            <consortium name="The Broad Institute Genome Sequencing Platform"/>
            <person name="Russ C."/>
            <person name="Cuomo C."/>
            <person name="Young S.K."/>
            <person name="Zeng Q."/>
            <person name="Gargeya S."/>
            <person name="Alvarado L."/>
            <person name="Berlin A."/>
            <person name="Chapman S.B."/>
            <person name="Chen Z."/>
            <person name="Freedman E."/>
            <person name="Gellesch M."/>
            <person name="Goldberg J."/>
            <person name="Griggs A."/>
            <person name="Gujja S."/>
            <person name="Heilman E."/>
            <person name="Heiman D."/>
            <person name="Howarth C."/>
            <person name="Mehta T."/>
            <person name="Neiman D."/>
            <person name="Pearson M."/>
            <person name="Roberts A."/>
            <person name="Saif S."/>
            <person name="Shea T."/>
            <person name="Shenoy N."/>
            <person name="Sisk P."/>
            <person name="Stolte C."/>
            <person name="Sykes S."/>
            <person name="White J."/>
            <person name="Yandava C."/>
            <person name="Burger G."/>
            <person name="Gray M.W."/>
            <person name="Holland P.W.H."/>
            <person name="King N."/>
            <person name="Lang F.B.F."/>
            <person name="Roger A.J."/>
            <person name="Ruiz-Trillo I."/>
            <person name="Haas B."/>
            <person name="Nusbaum C."/>
            <person name="Birren B."/>
        </authorList>
    </citation>
    <scope>NUCLEOTIDE SEQUENCE [LARGE SCALE GENOMIC DNA]</scope>
    <source>
        <strain evidence="13 14">JP610</strain>
    </source>
</reference>
<dbReference type="Proteomes" id="UP000054560">
    <property type="component" value="Unassembled WGS sequence"/>
</dbReference>
<keyword evidence="8" id="KW-0256">Endoplasmic reticulum</keyword>
<evidence type="ECO:0000256" key="2">
    <source>
        <dbReference type="ARBA" id="ARBA00004586"/>
    </source>
</evidence>
<keyword evidence="10" id="KW-1133">Transmembrane helix</keyword>
<keyword evidence="7" id="KW-0812">Transmembrane</keyword>
<dbReference type="InterPro" id="IPR036424">
    <property type="entry name" value="UPP_synth-like_sf"/>
</dbReference>
<name>A0A0L0F824_9EUKA</name>
<organism evidence="13 14">
    <name type="scientific">Sphaeroforma arctica JP610</name>
    <dbReference type="NCBI Taxonomy" id="667725"/>
    <lineage>
        <taxon>Eukaryota</taxon>
        <taxon>Ichthyosporea</taxon>
        <taxon>Ichthyophonida</taxon>
        <taxon>Sphaeroforma</taxon>
    </lineage>
</organism>
<protein>
    <recommendedName>
        <fullName evidence="5">ditrans,polycis-polyprenyl diphosphate synthase [(2E,6E)-farnesyldiphosphate specific]</fullName>
        <ecNumber evidence="5">2.5.1.87</ecNumber>
    </recommendedName>
</protein>
<dbReference type="GO" id="GO:1904423">
    <property type="term" value="C:dehydrodolichyl diphosphate synthase complex"/>
    <property type="evidence" value="ECO:0007669"/>
    <property type="project" value="InterPro"/>
</dbReference>
<evidence type="ECO:0000256" key="12">
    <source>
        <dbReference type="ARBA" id="ARBA00047353"/>
    </source>
</evidence>
<evidence type="ECO:0000256" key="6">
    <source>
        <dbReference type="ARBA" id="ARBA00022679"/>
    </source>
</evidence>
<evidence type="ECO:0000256" key="10">
    <source>
        <dbReference type="ARBA" id="ARBA00022989"/>
    </source>
</evidence>
<dbReference type="InterPro" id="IPR038887">
    <property type="entry name" value="Nus1/NgBR"/>
</dbReference>
<comment type="similarity">
    <text evidence="4">Belongs to the UPP synthase family.</text>
</comment>
<keyword evidence="9" id="KW-0460">Magnesium</keyword>
<accession>A0A0L0F824</accession>
<dbReference type="EMBL" id="KQ246641">
    <property type="protein sequence ID" value="KNC72696.1"/>
    <property type="molecule type" value="Genomic_DNA"/>
</dbReference>
<evidence type="ECO:0000313" key="13">
    <source>
        <dbReference type="EMBL" id="KNC72696.1"/>
    </source>
</evidence>
<evidence type="ECO:0000256" key="8">
    <source>
        <dbReference type="ARBA" id="ARBA00022824"/>
    </source>
</evidence>
<evidence type="ECO:0000256" key="7">
    <source>
        <dbReference type="ARBA" id="ARBA00022692"/>
    </source>
</evidence>
<comment type="catalytic activity">
    <reaction evidence="12">
        <text>n isopentenyl diphosphate + (2E,6E)-farnesyl diphosphate = a di-trans,poly-cis-polyprenyl diphosphate + n diphosphate</text>
        <dbReference type="Rhea" id="RHEA:53008"/>
        <dbReference type="Rhea" id="RHEA-COMP:19494"/>
        <dbReference type="ChEBI" id="CHEBI:33019"/>
        <dbReference type="ChEBI" id="CHEBI:128769"/>
        <dbReference type="ChEBI" id="CHEBI:136960"/>
        <dbReference type="ChEBI" id="CHEBI:175763"/>
        <dbReference type="EC" id="2.5.1.87"/>
    </reaction>
</comment>
<evidence type="ECO:0000256" key="4">
    <source>
        <dbReference type="ARBA" id="ARBA00005432"/>
    </source>
</evidence>
<keyword evidence="14" id="KW-1185">Reference proteome</keyword>
<keyword evidence="11" id="KW-0472">Membrane</keyword>
<evidence type="ECO:0000313" key="14">
    <source>
        <dbReference type="Proteomes" id="UP000054560"/>
    </source>
</evidence>
<dbReference type="RefSeq" id="XP_014146598.1">
    <property type="nucleotide sequence ID" value="XM_014291123.1"/>
</dbReference>
<dbReference type="AlphaFoldDB" id="A0A0L0F824"/>
<evidence type="ECO:0000256" key="1">
    <source>
        <dbReference type="ARBA" id="ARBA00001946"/>
    </source>
</evidence>
<evidence type="ECO:0000256" key="5">
    <source>
        <dbReference type="ARBA" id="ARBA00012596"/>
    </source>
</evidence>
<comment type="pathway">
    <text evidence="3">Protein modification; protein glycosylation.</text>
</comment>
<dbReference type="STRING" id="667725.A0A0L0F824"/>
<dbReference type="OrthoDB" id="19639at2759"/>
<evidence type="ECO:0000256" key="11">
    <source>
        <dbReference type="ARBA" id="ARBA00023136"/>
    </source>
</evidence>
<dbReference type="Gene3D" id="3.40.1180.10">
    <property type="entry name" value="Decaprenyl diphosphate synthase-like"/>
    <property type="match status" value="1"/>
</dbReference>
<dbReference type="PANTHER" id="PTHR21528">
    <property type="entry name" value="DEHYDRODOLICHYL DIPHOSPHATE SYNTHASE COMPLEX SUBUNIT NUS1"/>
    <property type="match status" value="1"/>
</dbReference>
<keyword evidence="6" id="KW-0808">Transferase</keyword>
<sequence length="242" mass="26766">MHIGFSVAHQEAIERHVRDMLQRTEPELKSNDSDEALDARDKLPYTCDPLLFTTPHPALSTGIDLRLSDTRLTALNKLDNSKFSSHKRASNKVKSGSNEALFGDMNPHFSKKLGPELGSKFPMLRSGYASTVYFLDAVSGGRATLVAAVRKLCGQCQAGVRSANGVKGDGVIDEKTVNDALSNDEEPDVALIFGPVLSLAGFLPWHTRLTEMICMRDLHSTTPFEFRRAMLRFSQCVHRYGK</sequence>
<dbReference type="SUPFAM" id="SSF64005">
    <property type="entry name" value="Undecaprenyl diphosphate synthase"/>
    <property type="match status" value="1"/>
</dbReference>
<comment type="subcellular location">
    <subcellularLocation>
        <location evidence="2">Endoplasmic reticulum membrane</location>
    </subcellularLocation>
</comment>
<proteinExistence type="inferred from homology"/>
<dbReference type="GO" id="GO:0045547">
    <property type="term" value="F:ditrans,polycis-polyprenyl diphosphate synthase [(2E,6E)-farnesyl diphosphate specific] activity"/>
    <property type="evidence" value="ECO:0007669"/>
    <property type="project" value="UniProtKB-EC"/>
</dbReference>
<dbReference type="UniPathway" id="UPA00378"/>
<dbReference type="PANTHER" id="PTHR21528:SF0">
    <property type="entry name" value="DEHYDRODOLICHYL DIPHOSPHATE SYNTHASE COMPLEX SUBUNIT NUS1"/>
    <property type="match status" value="1"/>
</dbReference>
<evidence type="ECO:0000256" key="9">
    <source>
        <dbReference type="ARBA" id="ARBA00022842"/>
    </source>
</evidence>
<dbReference type="GO" id="GO:0005789">
    <property type="term" value="C:endoplasmic reticulum membrane"/>
    <property type="evidence" value="ECO:0007669"/>
    <property type="project" value="UniProtKB-SubCell"/>
</dbReference>
<dbReference type="EC" id="2.5.1.87" evidence="5"/>
<dbReference type="GeneID" id="25915247"/>
<gene>
    <name evidence="13" type="ORF">SARC_14743</name>
</gene>
<comment type="cofactor">
    <cofactor evidence="1">
        <name>Mg(2+)</name>
        <dbReference type="ChEBI" id="CHEBI:18420"/>
    </cofactor>
</comment>